<dbReference type="Gene3D" id="3.30.60.90">
    <property type="match status" value="1"/>
</dbReference>
<dbReference type="Pfam" id="PF00569">
    <property type="entry name" value="ZZ"/>
    <property type="match status" value="1"/>
</dbReference>
<dbReference type="Proteomes" id="UP000664203">
    <property type="component" value="Unassembled WGS sequence"/>
</dbReference>
<dbReference type="OrthoDB" id="4084130at2759"/>
<evidence type="ECO:0000256" key="4">
    <source>
        <dbReference type="SAM" id="MobiDB-lite"/>
    </source>
</evidence>
<comment type="caution">
    <text evidence="6">The sequence shown here is derived from an EMBL/GenBank/DDBJ whole genome shotgun (WGS) entry which is preliminary data.</text>
</comment>
<feature type="domain" description="ZZ-type" evidence="5">
    <location>
        <begin position="50"/>
        <end position="80"/>
    </location>
</feature>
<evidence type="ECO:0000256" key="1">
    <source>
        <dbReference type="ARBA" id="ARBA00022723"/>
    </source>
</evidence>
<evidence type="ECO:0000313" key="7">
    <source>
        <dbReference type="Proteomes" id="UP000664203"/>
    </source>
</evidence>
<keyword evidence="1" id="KW-0479">Metal-binding</keyword>
<evidence type="ECO:0000259" key="5">
    <source>
        <dbReference type="Pfam" id="PF00569"/>
    </source>
</evidence>
<feature type="compositionally biased region" description="Polar residues" evidence="4">
    <location>
        <begin position="162"/>
        <end position="176"/>
    </location>
</feature>
<feature type="region of interest" description="Disordered" evidence="4">
    <location>
        <begin position="137"/>
        <end position="176"/>
    </location>
</feature>
<organism evidence="6 7">
    <name type="scientific">Alectoria fallacina</name>
    <dbReference type="NCBI Taxonomy" id="1903189"/>
    <lineage>
        <taxon>Eukaryota</taxon>
        <taxon>Fungi</taxon>
        <taxon>Dikarya</taxon>
        <taxon>Ascomycota</taxon>
        <taxon>Pezizomycotina</taxon>
        <taxon>Lecanoromycetes</taxon>
        <taxon>OSLEUM clade</taxon>
        <taxon>Lecanoromycetidae</taxon>
        <taxon>Lecanorales</taxon>
        <taxon>Lecanorineae</taxon>
        <taxon>Parmeliaceae</taxon>
        <taxon>Alectoria</taxon>
    </lineage>
</organism>
<keyword evidence="2" id="KW-0863">Zinc-finger</keyword>
<proteinExistence type="predicted"/>
<evidence type="ECO:0000256" key="3">
    <source>
        <dbReference type="ARBA" id="ARBA00022833"/>
    </source>
</evidence>
<evidence type="ECO:0000256" key="2">
    <source>
        <dbReference type="ARBA" id="ARBA00022771"/>
    </source>
</evidence>
<dbReference type="AlphaFoldDB" id="A0A8H3PKK5"/>
<dbReference type="InterPro" id="IPR043145">
    <property type="entry name" value="Znf_ZZ_sf"/>
</dbReference>
<keyword evidence="3" id="KW-0862">Zinc</keyword>
<keyword evidence="7" id="KW-1185">Reference proteome</keyword>
<dbReference type="EMBL" id="CAJPDR010001113">
    <property type="protein sequence ID" value="CAF9943563.1"/>
    <property type="molecule type" value="Genomic_DNA"/>
</dbReference>
<gene>
    <name evidence="6" type="ORF">ALECFALPRED_000695</name>
</gene>
<protein>
    <recommendedName>
        <fullName evidence="5">ZZ-type domain-containing protein</fullName>
    </recommendedName>
</protein>
<name>A0A8H3PKK5_9LECA</name>
<feature type="compositionally biased region" description="Polar residues" evidence="4">
    <location>
        <begin position="137"/>
        <end position="153"/>
    </location>
</feature>
<dbReference type="GO" id="GO:0008270">
    <property type="term" value="F:zinc ion binding"/>
    <property type="evidence" value="ECO:0007669"/>
    <property type="project" value="UniProtKB-KW"/>
</dbReference>
<dbReference type="InterPro" id="IPR000433">
    <property type="entry name" value="Znf_ZZ"/>
</dbReference>
<accession>A0A8H3PKK5</accession>
<evidence type="ECO:0000313" key="6">
    <source>
        <dbReference type="EMBL" id="CAF9943563.1"/>
    </source>
</evidence>
<sequence>MRLTRIAKMAAGIDYHYLGHCLLRLNDVAEARTSFEQQIKNVFSKHEPRHNILCHRCEDEDIIGSRFVCHTCADLDLCSSHMNQYDSKSPDPRCKRHQFLKVPGPQWKEFGNGKVNEAGETADEWLARLLLKCTGVTPSTPGTERQQSTSLNKHVSRDVEVSLTTPADTTSVASHR</sequence>
<reference evidence="6" key="1">
    <citation type="submission" date="2021-03" db="EMBL/GenBank/DDBJ databases">
        <authorList>
            <person name="Tagirdzhanova G."/>
        </authorList>
    </citation>
    <scope>NUCLEOTIDE SEQUENCE</scope>
</reference>
<dbReference type="SUPFAM" id="SSF57850">
    <property type="entry name" value="RING/U-box"/>
    <property type="match status" value="1"/>
</dbReference>